<dbReference type="RefSeq" id="WP_068549735.1">
    <property type="nucleotide sequence ID" value="NZ_AP013035.1"/>
</dbReference>
<proteinExistence type="predicted"/>
<dbReference type="InterPro" id="IPR026017">
    <property type="entry name" value="Lumazine-bd_dom"/>
</dbReference>
<dbReference type="FunFam" id="2.40.30.20:FF:000004">
    <property type="entry name" value="Riboflavin synthase, alpha subunit"/>
    <property type="match status" value="1"/>
</dbReference>
<keyword evidence="8 13" id="KW-0808">Transferase</keyword>
<organism evidence="13 14">
    <name type="scientific">Thermosulfidibacter takaii (strain DSM 17441 / JCM 13301 / NBRC 103674 / ABI70S6)</name>
    <dbReference type="NCBI Taxonomy" id="1298851"/>
    <lineage>
        <taxon>Bacteria</taxon>
        <taxon>Pseudomonadati</taxon>
        <taxon>Thermosulfidibacterota</taxon>
        <taxon>Thermosulfidibacteria</taxon>
        <taxon>Thermosulfidibacterales</taxon>
        <taxon>Thermosulfidibacteraceae</taxon>
    </lineage>
</organism>
<dbReference type="GO" id="GO:0009231">
    <property type="term" value="P:riboflavin biosynthetic process"/>
    <property type="evidence" value="ECO:0007669"/>
    <property type="project" value="UniProtKB-KW"/>
</dbReference>
<dbReference type="InterPro" id="IPR023366">
    <property type="entry name" value="ATP_synth_asu-like_sf"/>
</dbReference>
<evidence type="ECO:0000259" key="12">
    <source>
        <dbReference type="PROSITE" id="PS51177"/>
    </source>
</evidence>
<evidence type="ECO:0000256" key="10">
    <source>
        <dbReference type="NCBIfam" id="TIGR00187"/>
    </source>
</evidence>
<evidence type="ECO:0000256" key="7">
    <source>
        <dbReference type="ARBA" id="ARBA00022619"/>
    </source>
</evidence>
<evidence type="ECO:0000256" key="11">
    <source>
        <dbReference type="PROSITE-ProRule" id="PRU00524"/>
    </source>
</evidence>
<evidence type="ECO:0000256" key="1">
    <source>
        <dbReference type="ARBA" id="ARBA00000968"/>
    </source>
</evidence>
<dbReference type="NCBIfam" id="TIGR00187">
    <property type="entry name" value="ribE"/>
    <property type="match status" value="1"/>
</dbReference>
<dbReference type="PANTHER" id="PTHR21098">
    <property type="entry name" value="RIBOFLAVIN SYNTHASE ALPHA CHAIN"/>
    <property type="match status" value="1"/>
</dbReference>
<feature type="domain" description="Lumazine-binding" evidence="12">
    <location>
        <begin position="1"/>
        <end position="96"/>
    </location>
</feature>
<comment type="subunit">
    <text evidence="4">Homotrimer.</text>
</comment>
<dbReference type="OrthoDB" id="9788537at2"/>
<keyword evidence="14" id="KW-1185">Reference proteome</keyword>
<sequence length="211" mass="23243">MFTGIVQKVGRLKNLTRKGKGFELEVLVDENWGDLQIGESIAVNGVCLTLTRFSSDSIIFDVSPETATKSTLSRLPANSLLNLERALRPGDRLGGHIVLGHVDGIGNVAFVKKETDFYRFGFRIPENLLKYVAVKGSISIDGISLTVATKQHSLIEVAVIPHTFSNTNLRQLKPSDKVNVEVDVIARYLESLLNKEEGLYGKLAEWGFGKD</sequence>
<dbReference type="PROSITE" id="PS51177">
    <property type="entry name" value="LUMAZINE_BIND"/>
    <property type="match status" value="2"/>
</dbReference>
<feature type="repeat" description="Lumazine-binding" evidence="11">
    <location>
        <begin position="97"/>
        <end position="193"/>
    </location>
</feature>
<dbReference type="Pfam" id="PF00677">
    <property type="entry name" value="Lum_binding"/>
    <property type="match status" value="2"/>
</dbReference>
<feature type="domain" description="Lumazine-binding" evidence="12">
    <location>
        <begin position="97"/>
        <end position="193"/>
    </location>
</feature>
<dbReference type="KEGG" id="ttk:TST_0940"/>
<evidence type="ECO:0000256" key="6">
    <source>
        <dbReference type="ARBA" id="ARBA00013950"/>
    </source>
</evidence>
<dbReference type="EC" id="2.5.1.9" evidence="5 10"/>
<keyword evidence="9" id="KW-0677">Repeat</keyword>
<dbReference type="PATRIC" id="fig|1298851.3.peg.976"/>
<dbReference type="NCBIfam" id="NF009566">
    <property type="entry name" value="PRK13020.1"/>
    <property type="match status" value="1"/>
</dbReference>
<dbReference type="PANTHER" id="PTHR21098:SF0">
    <property type="entry name" value="RIBOFLAVIN SYNTHASE"/>
    <property type="match status" value="1"/>
</dbReference>
<comment type="pathway">
    <text evidence="3">Cofactor biosynthesis; riboflavin biosynthesis; riboflavin from 2-hydroxy-3-oxobutyl phosphate and 5-amino-6-(D-ribitylamino)uracil: step 2/2.</text>
</comment>
<feature type="repeat" description="Lumazine-binding" evidence="11">
    <location>
        <begin position="1"/>
        <end position="96"/>
    </location>
</feature>
<dbReference type="Proteomes" id="UP000063234">
    <property type="component" value="Chromosome"/>
</dbReference>
<dbReference type="InterPro" id="IPR017938">
    <property type="entry name" value="Riboflavin_synthase-like_b-brl"/>
</dbReference>
<protein>
    <recommendedName>
        <fullName evidence="6 10">Riboflavin synthase</fullName>
        <ecNumber evidence="5 10">2.5.1.9</ecNumber>
    </recommendedName>
</protein>
<dbReference type="InterPro" id="IPR001783">
    <property type="entry name" value="Lumazine-bd"/>
</dbReference>
<reference evidence="14" key="1">
    <citation type="journal article" date="2018" name="Science">
        <title>A primordial and reversible TCA cycle in a facultatively chemolithoautotrophic thermophile.</title>
        <authorList>
            <person name="Nunoura T."/>
            <person name="Chikaraishi Y."/>
            <person name="Izaki R."/>
            <person name="Suwa T."/>
            <person name="Sato T."/>
            <person name="Harada T."/>
            <person name="Mori K."/>
            <person name="Kato Y."/>
            <person name="Miyazaki M."/>
            <person name="Shimamura S."/>
            <person name="Yanagawa K."/>
            <person name="Shuto A."/>
            <person name="Ohkouchi N."/>
            <person name="Fujita N."/>
            <person name="Takaki Y."/>
            <person name="Atomi H."/>
            <person name="Takai K."/>
        </authorList>
    </citation>
    <scope>NUCLEOTIDE SEQUENCE [LARGE SCALE GENOMIC DNA]</scope>
    <source>
        <strain evidence="14">DSM 17441 / JCM 13301 / NBRC 103674 / ABI70S6</strain>
    </source>
</reference>
<name>A0A0S3QTX2_THET7</name>
<evidence type="ECO:0000313" key="14">
    <source>
        <dbReference type="Proteomes" id="UP000063234"/>
    </source>
</evidence>
<evidence type="ECO:0000256" key="9">
    <source>
        <dbReference type="ARBA" id="ARBA00022737"/>
    </source>
</evidence>
<dbReference type="SUPFAM" id="SSF63380">
    <property type="entry name" value="Riboflavin synthase domain-like"/>
    <property type="match status" value="2"/>
</dbReference>
<dbReference type="PIRSF" id="PIRSF000498">
    <property type="entry name" value="Riboflavin_syn_A"/>
    <property type="match status" value="1"/>
</dbReference>
<evidence type="ECO:0000313" key="13">
    <source>
        <dbReference type="EMBL" id="BAT71740.1"/>
    </source>
</evidence>
<dbReference type="AlphaFoldDB" id="A0A0S3QTX2"/>
<accession>A0A0S3QTX2</accession>
<evidence type="ECO:0000256" key="2">
    <source>
        <dbReference type="ARBA" id="ARBA00002803"/>
    </source>
</evidence>
<evidence type="ECO:0000256" key="4">
    <source>
        <dbReference type="ARBA" id="ARBA00011233"/>
    </source>
</evidence>
<comment type="function">
    <text evidence="2">Catalyzes the dismutation of two molecules of 6,7-dimethyl-8-ribityllumazine, resulting in the formation of riboflavin and 5-amino-6-(D-ribitylamino)uracil.</text>
</comment>
<dbReference type="GO" id="GO:0004746">
    <property type="term" value="F:riboflavin synthase activity"/>
    <property type="evidence" value="ECO:0007669"/>
    <property type="project" value="UniProtKB-UniRule"/>
</dbReference>
<keyword evidence="7" id="KW-0686">Riboflavin biosynthesis</keyword>
<dbReference type="EMBL" id="AP013035">
    <property type="protein sequence ID" value="BAT71740.1"/>
    <property type="molecule type" value="Genomic_DNA"/>
</dbReference>
<dbReference type="Gene3D" id="2.40.30.20">
    <property type="match status" value="2"/>
</dbReference>
<dbReference type="STRING" id="1298851.TST_0940"/>
<dbReference type="CDD" id="cd00402">
    <property type="entry name" value="Riboflavin_synthase_like"/>
    <property type="match status" value="1"/>
</dbReference>
<evidence type="ECO:0000256" key="8">
    <source>
        <dbReference type="ARBA" id="ARBA00022679"/>
    </source>
</evidence>
<comment type="catalytic activity">
    <reaction evidence="1">
        <text>2 6,7-dimethyl-8-(1-D-ribityl)lumazine + H(+) = 5-amino-6-(D-ribitylamino)uracil + riboflavin</text>
        <dbReference type="Rhea" id="RHEA:20772"/>
        <dbReference type="ChEBI" id="CHEBI:15378"/>
        <dbReference type="ChEBI" id="CHEBI:15934"/>
        <dbReference type="ChEBI" id="CHEBI:57986"/>
        <dbReference type="ChEBI" id="CHEBI:58201"/>
        <dbReference type="EC" id="2.5.1.9"/>
    </reaction>
</comment>
<dbReference type="NCBIfam" id="NF006767">
    <property type="entry name" value="PRK09289.1"/>
    <property type="match status" value="1"/>
</dbReference>
<evidence type="ECO:0000256" key="5">
    <source>
        <dbReference type="ARBA" id="ARBA00012827"/>
    </source>
</evidence>
<dbReference type="FunFam" id="2.40.30.20:FF:000003">
    <property type="entry name" value="Riboflavin synthase, alpha subunit"/>
    <property type="match status" value="1"/>
</dbReference>
<gene>
    <name evidence="13" type="primary">ribE</name>
    <name evidence="13" type="ORF">TST_0940</name>
</gene>
<evidence type="ECO:0000256" key="3">
    <source>
        <dbReference type="ARBA" id="ARBA00004887"/>
    </source>
</evidence>